<keyword evidence="1" id="KW-1133">Transmembrane helix</keyword>
<dbReference type="SUPFAM" id="SSF53448">
    <property type="entry name" value="Nucleotide-diphospho-sugar transferases"/>
    <property type="match status" value="1"/>
</dbReference>
<dbReference type="InterPro" id="IPR050834">
    <property type="entry name" value="Glycosyltransf_2"/>
</dbReference>
<keyword evidence="1" id="KW-0812">Transmembrane</keyword>
<dbReference type="PANTHER" id="PTHR43685:SF11">
    <property type="entry name" value="GLYCOSYLTRANSFERASE TAGX-RELATED"/>
    <property type="match status" value="1"/>
</dbReference>
<dbReference type="EMBL" id="JBHLWO010000001">
    <property type="protein sequence ID" value="MFC0317890.1"/>
    <property type="molecule type" value="Genomic_DNA"/>
</dbReference>
<feature type="domain" description="Glycosyltransferase 2-like" evidence="2">
    <location>
        <begin position="20"/>
        <end position="182"/>
    </location>
</feature>
<gene>
    <name evidence="3" type="ORF">ACFFI0_06200</name>
</gene>
<dbReference type="RefSeq" id="WP_242627100.1">
    <property type="nucleotide sequence ID" value="NZ_JBHLWO010000001.1"/>
</dbReference>
<dbReference type="InterPro" id="IPR001173">
    <property type="entry name" value="Glyco_trans_2-like"/>
</dbReference>
<protein>
    <submittedName>
        <fullName evidence="3">Glycosyltransferase family 2 protein</fullName>
    </submittedName>
</protein>
<dbReference type="PANTHER" id="PTHR43685">
    <property type="entry name" value="GLYCOSYLTRANSFERASE"/>
    <property type="match status" value="1"/>
</dbReference>
<proteinExistence type="predicted"/>
<feature type="transmembrane region" description="Helical" evidence="1">
    <location>
        <begin position="247"/>
        <end position="271"/>
    </location>
</feature>
<evidence type="ECO:0000259" key="2">
    <source>
        <dbReference type="Pfam" id="PF00535"/>
    </source>
</evidence>
<organism evidence="3 4">
    <name type="scientific">Olivibacter oleidegradans</name>
    <dbReference type="NCBI Taxonomy" id="760123"/>
    <lineage>
        <taxon>Bacteria</taxon>
        <taxon>Pseudomonadati</taxon>
        <taxon>Bacteroidota</taxon>
        <taxon>Sphingobacteriia</taxon>
        <taxon>Sphingobacteriales</taxon>
        <taxon>Sphingobacteriaceae</taxon>
        <taxon>Olivibacter</taxon>
    </lineage>
</organism>
<dbReference type="Gene3D" id="3.90.550.10">
    <property type="entry name" value="Spore Coat Polysaccharide Biosynthesis Protein SpsA, Chain A"/>
    <property type="match status" value="1"/>
</dbReference>
<dbReference type="InterPro" id="IPR029044">
    <property type="entry name" value="Nucleotide-diphossugar_trans"/>
</dbReference>
<keyword evidence="1" id="KW-0472">Membrane</keyword>
<dbReference type="CDD" id="cd00761">
    <property type="entry name" value="Glyco_tranf_GTA_type"/>
    <property type="match status" value="1"/>
</dbReference>
<evidence type="ECO:0000313" key="4">
    <source>
        <dbReference type="Proteomes" id="UP001589774"/>
    </source>
</evidence>
<dbReference type="Proteomes" id="UP001589774">
    <property type="component" value="Unassembled WGS sequence"/>
</dbReference>
<dbReference type="Pfam" id="PF00535">
    <property type="entry name" value="Glycos_transf_2"/>
    <property type="match status" value="1"/>
</dbReference>
<reference evidence="3 4" key="1">
    <citation type="submission" date="2024-09" db="EMBL/GenBank/DDBJ databases">
        <authorList>
            <person name="Sun Q."/>
            <person name="Mori K."/>
        </authorList>
    </citation>
    <scope>NUCLEOTIDE SEQUENCE [LARGE SCALE GENOMIC DNA]</scope>
    <source>
        <strain evidence="3 4">CCM 7765</strain>
    </source>
</reference>
<comment type="caution">
    <text evidence="3">The sequence shown here is derived from an EMBL/GenBank/DDBJ whole genome shotgun (WGS) entry which is preliminary data.</text>
</comment>
<sequence>MLTNQGETHLNATATMPLVSVVIPMYQAEQSIQKTLTSVVNQQYRPLEVIIVNDGSRDRSIDEVQRFIAAQNTDYITFKLINQPNRGVSCARNVGMRQAKGLFIALLDADDEWLPTKLERQIGILRANPAIDFLGTNRNGEYWKRWLFKKFQHLTPISAHLLLYKTFFVTPTVIFKREVLDKTGYFDEQQRYAEEGNFWIRVCNEHHCVLLNESLVITGDGKPNFGFSGLSSNLKEMEKGELKNMRLGYQLGVVGFLEYVFLVFYSLIKYIRRLAIVKLRR</sequence>
<accession>A0ABV6HIE7</accession>
<evidence type="ECO:0000313" key="3">
    <source>
        <dbReference type="EMBL" id="MFC0317890.1"/>
    </source>
</evidence>
<evidence type="ECO:0000256" key="1">
    <source>
        <dbReference type="SAM" id="Phobius"/>
    </source>
</evidence>
<keyword evidence="4" id="KW-1185">Reference proteome</keyword>
<name>A0ABV6HIE7_9SPHI</name>